<dbReference type="Proteomes" id="UP000292408">
    <property type="component" value="Unassembled WGS sequence"/>
</dbReference>
<keyword evidence="2" id="KW-1133">Transmembrane helix</keyword>
<feature type="compositionally biased region" description="Pro residues" evidence="1">
    <location>
        <begin position="588"/>
        <end position="602"/>
    </location>
</feature>
<dbReference type="InterPro" id="IPR025403">
    <property type="entry name" value="TgpA-like_C"/>
</dbReference>
<feature type="transmembrane region" description="Helical" evidence="2">
    <location>
        <begin position="71"/>
        <end position="91"/>
    </location>
</feature>
<comment type="caution">
    <text evidence="6">The sequence shown here is derived from an EMBL/GenBank/DDBJ whole genome shotgun (WGS) entry which is preliminary data.</text>
</comment>
<keyword evidence="7" id="KW-1185">Reference proteome</keyword>
<dbReference type="PANTHER" id="PTHR42736">
    <property type="entry name" value="PROTEIN-GLUTAMINE GAMMA-GLUTAMYLTRANSFERASE"/>
    <property type="match status" value="1"/>
</dbReference>
<feature type="domain" description="Protein-glutamine gamma-glutamyltransferase-like C-terminal" evidence="5">
    <location>
        <begin position="671"/>
        <end position="733"/>
    </location>
</feature>
<dbReference type="SUPFAM" id="SSF54001">
    <property type="entry name" value="Cysteine proteinases"/>
    <property type="match status" value="1"/>
</dbReference>
<feature type="transmembrane region" description="Helical" evidence="2">
    <location>
        <begin position="222"/>
        <end position="246"/>
    </location>
</feature>
<dbReference type="AlphaFoldDB" id="A0A4Q7THV2"/>
<evidence type="ECO:0000313" key="7">
    <source>
        <dbReference type="Proteomes" id="UP000292408"/>
    </source>
</evidence>
<feature type="region of interest" description="Disordered" evidence="1">
    <location>
        <begin position="566"/>
        <end position="614"/>
    </location>
</feature>
<evidence type="ECO:0000256" key="2">
    <source>
        <dbReference type="SAM" id="Phobius"/>
    </source>
</evidence>
<reference evidence="6 7" key="1">
    <citation type="journal article" date="2015" name="Stand. Genomic Sci.">
        <title>Genomic Encyclopedia of Bacterial and Archaeal Type Strains, Phase III: the genomes of soil and plant-associated and newly described type strains.</title>
        <authorList>
            <person name="Whitman W.B."/>
            <person name="Woyke T."/>
            <person name="Klenk H.P."/>
            <person name="Zhou Y."/>
            <person name="Lilburn T.G."/>
            <person name="Beck B.J."/>
            <person name="De Vos P."/>
            <person name="Vandamme P."/>
            <person name="Eisen J.A."/>
            <person name="Garrity G."/>
            <person name="Hugenholtz P."/>
            <person name="Kyrpides N.C."/>
        </authorList>
    </citation>
    <scope>NUCLEOTIDE SEQUENCE [LARGE SCALE GENOMIC DNA]</scope>
    <source>
        <strain evidence="6 7">AC4r</strain>
    </source>
</reference>
<evidence type="ECO:0000259" key="4">
    <source>
        <dbReference type="Pfam" id="PF11992"/>
    </source>
</evidence>
<dbReference type="PANTHER" id="PTHR42736:SF1">
    <property type="entry name" value="PROTEIN-GLUTAMINE GAMMA-GLUTAMYLTRANSFERASE"/>
    <property type="match status" value="1"/>
</dbReference>
<feature type="transmembrane region" description="Helical" evidence="2">
    <location>
        <begin position="621"/>
        <end position="648"/>
    </location>
</feature>
<keyword evidence="2" id="KW-0812">Transmembrane</keyword>
<dbReference type="InterPro" id="IPR021878">
    <property type="entry name" value="TgpA_N"/>
</dbReference>
<evidence type="ECO:0000259" key="3">
    <source>
        <dbReference type="Pfam" id="PF01841"/>
    </source>
</evidence>
<dbReference type="Pfam" id="PF11992">
    <property type="entry name" value="TgpA_N"/>
    <property type="match status" value="1"/>
</dbReference>
<feature type="transmembrane region" description="Helical" evidence="2">
    <location>
        <begin position="159"/>
        <end position="176"/>
    </location>
</feature>
<dbReference type="Pfam" id="PF01841">
    <property type="entry name" value="Transglut_core"/>
    <property type="match status" value="1"/>
</dbReference>
<evidence type="ECO:0000256" key="1">
    <source>
        <dbReference type="SAM" id="MobiDB-lite"/>
    </source>
</evidence>
<dbReference type="InterPro" id="IPR038765">
    <property type="entry name" value="Papain-like_cys_pep_sf"/>
</dbReference>
<name>A0A4Q7THV2_9MICO</name>
<dbReference type="InterPro" id="IPR002931">
    <property type="entry name" value="Transglutaminase-like"/>
</dbReference>
<feature type="domain" description="Protein-glutamine gamma-glutamyltransferase TgpA N-terminal" evidence="4">
    <location>
        <begin position="29"/>
        <end position="406"/>
    </location>
</feature>
<dbReference type="EMBL" id="SGXT01000016">
    <property type="protein sequence ID" value="RZT59208.1"/>
    <property type="molecule type" value="Genomic_DNA"/>
</dbReference>
<sequence length="775" mass="82325">MSPSPSRSTASVLPRPAILASVLLFTMAAWAAIAFAWWPVYRDLGFVVVAAVAIPLGCALAVVATALRWPAWGLMLAVTAALVVVGVPLAVPSRALYGVLPEPEGLLELISAVALGWTRLVTIDLPVGTYQSLLVPALVSLLVGSAATVAVALRARRPATAVAIPAIGYPLVLAFGPESVVWPISTTLALLLVLLLWLAVWRRHRRTDALIGSVDRGRGGAVRQFASAVMVVLVAGGAGAGLIALIPPPDERTVIRTVVDQPFDPFATPSPLAAYRASFQPERADGIALTAEGLPDGERVRVAVLDSYDGVVFAVGSDSVDSASGRFVRVPARRDVPEGASVAAVELSLGRAFGPWLPSTGQLVDVTIRGEDAPAVRDRVVYNAVTDSAVLVGGAPAGLRYRLDVIPAPVEEVDLSTVSPGAAAVPAIVSVPDELRDWLSPTIQAIEGEGARLAAVVERLQTDGFLSHGTDDDEAPSRPGHSIDRLDELVTATPMVGDAEQYAALAALAAREIGFPSRVVLGFIEGVRDDRGEPPVDPAAFRERDLTAWIEVSTVERGWVAVDVVPPRREVPPPDSDETTPITRPQPAVQPPLEDAPPPDEQAPPDVDLDERDDATGLDPLLLLALQIGGAVLGLILLGLTPVLAILAMKARRRRRRRHARDPATRILAGWMQVVDDATDRGIAVPPTGTRRERAAAIGAPSVLVLARVADRAVYAPDEPNPDEAARVWSAVDAVRRTFRDSATRRERLRAAVSTRSLRRYSDRGGRQRRRKERG</sequence>
<feature type="transmembrane region" description="Helical" evidence="2">
    <location>
        <begin position="133"/>
        <end position="152"/>
    </location>
</feature>
<gene>
    <name evidence="6" type="ORF">EV140_1811</name>
</gene>
<feature type="transmembrane region" description="Helical" evidence="2">
    <location>
        <begin position="12"/>
        <end position="38"/>
    </location>
</feature>
<protein>
    <submittedName>
        <fullName evidence="6">Transglutaminase superfamily protein</fullName>
    </submittedName>
</protein>
<organism evidence="6 7">
    <name type="scientific">Microcella alkaliphila</name>
    <dbReference type="NCBI Taxonomy" id="279828"/>
    <lineage>
        <taxon>Bacteria</taxon>
        <taxon>Bacillati</taxon>
        <taxon>Actinomycetota</taxon>
        <taxon>Actinomycetes</taxon>
        <taxon>Micrococcales</taxon>
        <taxon>Microbacteriaceae</taxon>
        <taxon>Microcella</taxon>
    </lineage>
</organism>
<feature type="transmembrane region" description="Helical" evidence="2">
    <location>
        <begin position="182"/>
        <end position="201"/>
    </location>
</feature>
<dbReference type="Pfam" id="PF13559">
    <property type="entry name" value="DUF4129"/>
    <property type="match status" value="1"/>
</dbReference>
<keyword evidence="2" id="KW-0472">Membrane</keyword>
<feature type="domain" description="Transglutaminase-like" evidence="3">
    <location>
        <begin position="484"/>
        <end position="563"/>
    </location>
</feature>
<feature type="region of interest" description="Disordered" evidence="1">
    <location>
        <begin position="753"/>
        <end position="775"/>
    </location>
</feature>
<dbReference type="Gene3D" id="3.10.620.30">
    <property type="match status" value="1"/>
</dbReference>
<accession>A0A4Q7THV2</accession>
<dbReference type="InterPro" id="IPR052901">
    <property type="entry name" value="Bact_TGase-like"/>
</dbReference>
<feature type="transmembrane region" description="Helical" evidence="2">
    <location>
        <begin position="44"/>
        <end position="64"/>
    </location>
</feature>
<proteinExistence type="predicted"/>
<evidence type="ECO:0000313" key="6">
    <source>
        <dbReference type="EMBL" id="RZT59208.1"/>
    </source>
</evidence>
<evidence type="ECO:0000259" key="5">
    <source>
        <dbReference type="Pfam" id="PF13559"/>
    </source>
</evidence>